<reference evidence="1" key="1">
    <citation type="submission" date="2024-07" db="EMBL/GenBank/DDBJ databases">
        <authorList>
            <person name="Bringhurst R.M."/>
            <person name="Homer T.E."/>
        </authorList>
    </citation>
    <scope>NUCLEOTIDE SEQUENCE</scope>
</reference>
<dbReference type="EMBL" id="PQ015379">
    <property type="protein sequence ID" value="XDJ15251.1"/>
    <property type="molecule type" value="Genomic_DNA"/>
</dbReference>
<evidence type="ECO:0000313" key="1">
    <source>
        <dbReference type="EMBL" id="XDJ15251.1"/>
    </source>
</evidence>
<sequence>MPVFDQREFVSVDEFGIDPLLDDSYEAIEGTTSYRTHTVTTSEQFNPGLIAYNTYRNVKWWRAIMVYNGFIDIWEITENSKIRIPDINEMTTRLQRAKTGAASAVTITL</sequence>
<organism evidence="1">
    <name type="scientific">Pseudomonas phage HRDY3</name>
    <dbReference type="NCBI Taxonomy" id="3236930"/>
    <lineage>
        <taxon>Viruses</taxon>
    </lineage>
</organism>
<proteinExistence type="predicted"/>
<protein>
    <submittedName>
        <fullName evidence="1">Tail sheath</fullName>
    </submittedName>
</protein>
<accession>A0AB39CEC3</accession>
<name>A0AB39CEC3_9VIRU</name>